<comment type="caution">
    <text evidence="1">The sequence shown here is derived from an EMBL/GenBank/DDBJ whole genome shotgun (WGS) entry which is preliminary data.</text>
</comment>
<keyword evidence="2" id="KW-1185">Reference proteome</keyword>
<name>A0A4D9EJ46_9SAUR</name>
<evidence type="ECO:0000313" key="2">
    <source>
        <dbReference type="Proteomes" id="UP000297703"/>
    </source>
</evidence>
<reference evidence="1 2" key="1">
    <citation type="submission" date="2019-04" db="EMBL/GenBank/DDBJ databases">
        <title>Draft genome of the big-headed turtle Platysternon megacephalum.</title>
        <authorList>
            <person name="Gong S."/>
        </authorList>
    </citation>
    <scope>NUCLEOTIDE SEQUENCE [LARGE SCALE GENOMIC DNA]</scope>
    <source>
        <strain evidence="1">DO16091913</strain>
        <tissue evidence="1">Muscle</tissue>
    </source>
</reference>
<dbReference type="PANTHER" id="PTHR46291">
    <property type="entry name" value="C2 DOMAIN-CONTAINING PROTEIN"/>
    <property type="match status" value="1"/>
</dbReference>
<sequence length="290" mass="32559">MLSSMSKPSLKSAIESMLTWTSFKINKPAPEDNGSLKNRDIFNIVVTPDRIPKFFIPSLDVEHIPLQLEPAEDKEEHSLERRIFDELTKKPRPTRSKSEACIRKETVCRRGKLFRRETLCSTDGVASSRDLEKAADHSDPATRAALSLPHLSKITTPYGFLTLGESPNIRRKESLFFEHDSTELRTLLSQRKKATCLSRSPSSAPSNLQQSMECVKSPATPFKSSRAVSWEAVCSNQLPPLHCTSGSDGCPVKCEKKKFQKLMKSHLSSIKHMRSHRGALDKLVMPADRT</sequence>
<dbReference type="EMBL" id="QXTE01000073">
    <property type="protein sequence ID" value="TFK08043.1"/>
    <property type="molecule type" value="Genomic_DNA"/>
</dbReference>
<protein>
    <submittedName>
        <fullName evidence="1">Histone acetyltransferase p300</fullName>
    </submittedName>
</protein>
<dbReference type="AlphaFoldDB" id="A0A4D9EJ46"/>
<accession>A0A4D9EJ46</accession>
<dbReference type="GO" id="GO:0016740">
    <property type="term" value="F:transferase activity"/>
    <property type="evidence" value="ECO:0007669"/>
    <property type="project" value="UniProtKB-KW"/>
</dbReference>
<dbReference type="OrthoDB" id="9947256at2759"/>
<reference evidence="1 2" key="2">
    <citation type="submission" date="2019-04" db="EMBL/GenBank/DDBJ databases">
        <title>The genome sequence of big-headed turtle.</title>
        <authorList>
            <person name="Gong S."/>
        </authorList>
    </citation>
    <scope>NUCLEOTIDE SEQUENCE [LARGE SCALE GENOMIC DNA]</scope>
    <source>
        <strain evidence="1">DO16091913</strain>
        <tissue evidence="1">Muscle</tissue>
    </source>
</reference>
<organism evidence="1 2">
    <name type="scientific">Platysternon megacephalum</name>
    <name type="common">big-headed turtle</name>
    <dbReference type="NCBI Taxonomy" id="55544"/>
    <lineage>
        <taxon>Eukaryota</taxon>
        <taxon>Metazoa</taxon>
        <taxon>Chordata</taxon>
        <taxon>Craniata</taxon>
        <taxon>Vertebrata</taxon>
        <taxon>Euteleostomi</taxon>
        <taxon>Archelosauria</taxon>
        <taxon>Testudinata</taxon>
        <taxon>Testudines</taxon>
        <taxon>Cryptodira</taxon>
        <taxon>Durocryptodira</taxon>
        <taxon>Testudinoidea</taxon>
        <taxon>Platysternidae</taxon>
        <taxon>Platysternon</taxon>
    </lineage>
</organism>
<dbReference type="InterPro" id="IPR043549">
    <property type="entry name" value="C2C4C/C2C4D"/>
</dbReference>
<dbReference type="Proteomes" id="UP000297703">
    <property type="component" value="Unassembled WGS sequence"/>
</dbReference>
<dbReference type="STRING" id="55544.A0A4D9EJ46"/>
<keyword evidence="1" id="KW-0808">Transferase</keyword>
<dbReference type="PANTHER" id="PTHR46291:SF8">
    <property type="entry name" value="C2 DOMAIN-CONTAINING PROTEIN"/>
    <property type="match status" value="1"/>
</dbReference>
<gene>
    <name evidence="1" type="ORF">DR999_PMT09030</name>
</gene>
<evidence type="ECO:0000313" key="1">
    <source>
        <dbReference type="EMBL" id="TFK08043.1"/>
    </source>
</evidence>
<proteinExistence type="predicted"/>